<dbReference type="InterPro" id="IPR036249">
    <property type="entry name" value="Thioredoxin-like_sf"/>
</dbReference>
<dbReference type="Pfam" id="PF14595">
    <property type="entry name" value="Thioredoxin_9"/>
    <property type="match status" value="1"/>
</dbReference>
<dbReference type="SUPFAM" id="SSF52833">
    <property type="entry name" value="Thioredoxin-like"/>
    <property type="match status" value="1"/>
</dbReference>
<accession>A0A521F4P3</accession>
<proteinExistence type="predicted"/>
<dbReference type="Proteomes" id="UP000317593">
    <property type="component" value="Unassembled WGS sequence"/>
</dbReference>
<evidence type="ECO:0000313" key="2">
    <source>
        <dbReference type="Proteomes" id="UP000317593"/>
    </source>
</evidence>
<dbReference type="EMBL" id="FXTH01000023">
    <property type="protein sequence ID" value="SMO91135.1"/>
    <property type="molecule type" value="Genomic_DNA"/>
</dbReference>
<gene>
    <name evidence="1" type="ORF">SAMN06265218_12322</name>
</gene>
<dbReference type="OrthoDB" id="6120799at2"/>
<reference evidence="1 2" key="1">
    <citation type="submission" date="2017-05" db="EMBL/GenBank/DDBJ databases">
        <authorList>
            <person name="Varghese N."/>
            <person name="Submissions S."/>
        </authorList>
    </citation>
    <scope>NUCLEOTIDE SEQUENCE [LARGE SCALE GENOMIC DNA]</scope>
    <source>
        <strain evidence="1 2">DSM 21194</strain>
    </source>
</reference>
<protein>
    <submittedName>
        <fullName evidence="1">Thioredoxin</fullName>
    </submittedName>
</protein>
<organism evidence="1 2">
    <name type="scientific">Fodinibius sediminis</name>
    <dbReference type="NCBI Taxonomy" id="1214077"/>
    <lineage>
        <taxon>Bacteria</taxon>
        <taxon>Pseudomonadati</taxon>
        <taxon>Balneolota</taxon>
        <taxon>Balneolia</taxon>
        <taxon>Balneolales</taxon>
        <taxon>Balneolaceae</taxon>
        <taxon>Fodinibius</taxon>
    </lineage>
</organism>
<dbReference type="RefSeq" id="WP_142715930.1">
    <property type="nucleotide sequence ID" value="NZ_FXTH01000023.1"/>
</dbReference>
<dbReference type="Gene3D" id="3.40.30.10">
    <property type="entry name" value="Glutaredoxin"/>
    <property type="match status" value="1"/>
</dbReference>
<sequence>MSETAEALITPELIAESMSYQEYRSMIDGLLEEDKTTGTNHSEAMIGYTRMNVHRMNRLDKQVQLSAPLKEALKAVDDSWIWLVLTEAWCGDAAQNIPPVARMAEQNDNIALRLILRDENLDIMDEYLTNGGRSIPKLVCLDADTLEEIGTWGPRPATAQSMIQQMKQEEDPDKKEWVKKIQKWYAKNRTEELQSEFTALVKEWS</sequence>
<dbReference type="AlphaFoldDB" id="A0A521F4P3"/>
<evidence type="ECO:0000313" key="1">
    <source>
        <dbReference type="EMBL" id="SMO91135.1"/>
    </source>
</evidence>
<keyword evidence="2" id="KW-1185">Reference proteome</keyword>
<name>A0A521F4P3_9BACT</name>